<reference evidence="7" key="1">
    <citation type="submission" date="2023-04" db="EMBL/GenBank/DDBJ databases">
        <title>Chromosome-level genome of Chaenocephalus aceratus.</title>
        <authorList>
            <person name="Park H."/>
        </authorList>
    </citation>
    <scope>NUCLEOTIDE SEQUENCE</scope>
    <source>
        <strain evidence="7">DE</strain>
        <tissue evidence="7">Muscle</tissue>
    </source>
</reference>
<dbReference type="EMBL" id="JASDAP010000006">
    <property type="protein sequence ID" value="KAK1901965.1"/>
    <property type="molecule type" value="Genomic_DNA"/>
</dbReference>
<dbReference type="Proteomes" id="UP001228049">
    <property type="component" value="Unassembled WGS sequence"/>
</dbReference>
<feature type="region of interest" description="Disordered" evidence="4">
    <location>
        <begin position="356"/>
        <end position="386"/>
    </location>
</feature>
<dbReference type="PROSITE" id="PS50835">
    <property type="entry name" value="IG_LIKE"/>
    <property type="match status" value="2"/>
</dbReference>
<keyword evidence="3" id="KW-0393">Immunoglobulin domain</keyword>
<accession>A0AAD9CHD5</accession>
<name>A0AAD9CHD5_DISEL</name>
<feature type="region of interest" description="Disordered" evidence="4">
    <location>
        <begin position="804"/>
        <end position="825"/>
    </location>
</feature>
<keyword evidence="5" id="KW-1133">Transmembrane helix</keyword>
<evidence type="ECO:0000256" key="4">
    <source>
        <dbReference type="SAM" id="MobiDB-lite"/>
    </source>
</evidence>
<evidence type="ECO:0000256" key="1">
    <source>
        <dbReference type="ARBA" id="ARBA00004370"/>
    </source>
</evidence>
<dbReference type="GO" id="GO:0050852">
    <property type="term" value="P:T cell receptor signaling pathway"/>
    <property type="evidence" value="ECO:0007669"/>
    <property type="project" value="TreeGrafter"/>
</dbReference>
<evidence type="ECO:0000256" key="2">
    <source>
        <dbReference type="ARBA" id="ARBA00023136"/>
    </source>
</evidence>
<keyword evidence="8" id="KW-1185">Reference proteome</keyword>
<keyword evidence="2 5" id="KW-0472">Membrane</keyword>
<keyword evidence="5" id="KW-0812">Transmembrane</keyword>
<evidence type="ECO:0000256" key="5">
    <source>
        <dbReference type="SAM" id="Phobius"/>
    </source>
</evidence>
<dbReference type="PANTHER" id="PTHR24100">
    <property type="entry name" value="BUTYROPHILIN"/>
    <property type="match status" value="1"/>
</dbReference>
<feature type="compositionally biased region" description="Basic and acidic residues" evidence="4">
    <location>
        <begin position="376"/>
        <end position="386"/>
    </location>
</feature>
<feature type="transmembrane region" description="Helical" evidence="5">
    <location>
        <begin position="769"/>
        <end position="793"/>
    </location>
</feature>
<comment type="caution">
    <text evidence="7">The sequence shown here is derived from an EMBL/GenBank/DDBJ whole genome shotgun (WGS) entry which is preliminary data.</text>
</comment>
<evidence type="ECO:0000259" key="6">
    <source>
        <dbReference type="PROSITE" id="PS50835"/>
    </source>
</evidence>
<evidence type="ECO:0000256" key="3">
    <source>
        <dbReference type="ARBA" id="ARBA00023319"/>
    </source>
</evidence>
<dbReference type="SMART" id="SM00409">
    <property type="entry name" value="IG"/>
    <property type="match status" value="4"/>
</dbReference>
<organism evidence="7 8">
    <name type="scientific">Dissostichus eleginoides</name>
    <name type="common">Patagonian toothfish</name>
    <name type="synonym">Dissostichus amissus</name>
    <dbReference type="NCBI Taxonomy" id="100907"/>
    <lineage>
        <taxon>Eukaryota</taxon>
        <taxon>Metazoa</taxon>
        <taxon>Chordata</taxon>
        <taxon>Craniata</taxon>
        <taxon>Vertebrata</taxon>
        <taxon>Euteleostomi</taxon>
        <taxon>Actinopterygii</taxon>
        <taxon>Neopterygii</taxon>
        <taxon>Teleostei</taxon>
        <taxon>Neoteleostei</taxon>
        <taxon>Acanthomorphata</taxon>
        <taxon>Eupercaria</taxon>
        <taxon>Perciformes</taxon>
        <taxon>Notothenioidei</taxon>
        <taxon>Nototheniidae</taxon>
        <taxon>Dissostichus</taxon>
    </lineage>
</organism>
<dbReference type="AlphaFoldDB" id="A0AAD9CHD5"/>
<sequence length="825" mass="92059">MFAHWTETSKALLRGEGPPVFRVRKRKLDDITEPTSKIVQDCKKAAEWVVAHKHLCTRVHLPDAVSMGEAQLREAVKLWEEKPDECDEDEMEASWSHSSLGAVRVVVLEGGEVLFPVSIDRNAERLLFDWRRVGPGGETLQEVFLYNAGLHYNNGHTGQSEQFKGRVSHFQAELKHGNASILIRNTTAADAGSYTCYFPHLKPSQTFYFELDVDWALLHCEVPGASLNTKAEWQSRDGNRLEAEEKRVPEKDHVFISLSVNVSRSHIYRCVVSQEDIKHRVSAETFEKESEDCYSTGAMVIVGISSFVWGAAILAAVQSLLVRVKRIKIFHNKGSALKGEEEIYLDDGLIIDRSKQSDEGSALKGEEESDTDDGSIIDRSKQSDEDHVRVVVPEGRDAVLPLALGRNAERDIFDWRKVGPGGETLQEVFLYNAGLHYNNGHTGQSEQFKGRVSHFQAELMHGKASILIRNTTAADAGSYTCYFPHLKPSQTFYFELDVGSALQGEEESDLGNGFPNGTNGSFLFLLTCGVTLGQEHAVIKVIATEGKDVILPCYPSTREDLQDKLFDWKKVGQGGDTQHEVFMYDSTVYYDQYSGQSEQFKGRVSHFQNELKHGNASIVIKKTNVIDSGSYTCVFPRLQPRQEFFIELVVDLVFNDRSGENPAATPKPSVTILTATADRALLHCEVPGASLNTKAEWQSRDGNRLDAEEERVPEKDHVLISLSVNVSRTDLYLCVVSHEDIKHRVSAETFVFISEKVEYVCEDSSSRGAMVIVAIGSLFLGAVIIVAALALLVRAKRMEIRHNNGSPLQERGNVQYTNGLNHHDN</sequence>
<dbReference type="InterPro" id="IPR007110">
    <property type="entry name" value="Ig-like_dom"/>
</dbReference>
<protein>
    <submittedName>
        <fullName evidence="7">CD276 antigen like</fullName>
    </submittedName>
</protein>
<dbReference type="InterPro" id="IPR013106">
    <property type="entry name" value="Ig_V-set"/>
</dbReference>
<dbReference type="GO" id="GO:0009897">
    <property type="term" value="C:external side of plasma membrane"/>
    <property type="evidence" value="ECO:0007669"/>
    <property type="project" value="TreeGrafter"/>
</dbReference>
<feature type="domain" description="Ig-like" evidence="6">
    <location>
        <begin position="662"/>
        <end position="746"/>
    </location>
</feature>
<dbReference type="PANTHER" id="PTHR24100:SF151">
    <property type="entry name" value="ICOS LIGAND"/>
    <property type="match status" value="1"/>
</dbReference>
<comment type="subcellular location">
    <subcellularLocation>
        <location evidence="1">Membrane</location>
    </subcellularLocation>
</comment>
<gene>
    <name evidence="7" type="ORF">KUDE01_004929</name>
</gene>
<dbReference type="GO" id="GO:0001817">
    <property type="term" value="P:regulation of cytokine production"/>
    <property type="evidence" value="ECO:0007669"/>
    <property type="project" value="TreeGrafter"/>
</dbReference>
<dbReference type="InterPro" id="IPR003599">
    <property type="entry name" value="Ig_sub"/>
</dbReference>
<feature type="domain" description="Ig-like" evidence="6">
    <location>
        <begin position="515"/>
        <end position="633"/>
    </location>
</feature>
<dbReference type="SUPFAM" id="SSF48726">
    <property type="entry name" value="Immunoglobulin"/>
    <property type="match status" value="5"/>
</dbReference>
<dbReference type="InterPro" id="IPR013783">
    <property type="entry name" value="Ig-like_fold"/>
</dbReference>
<dbReference type="GO" id="GO:0005102">
    <property type="term" value="F:signaling receptor binding"/>
    <property type="evidence" value="ECO:0007669"/>
    <property type="project" value="TreeGrafter"/>
</dbReference>
<dbReference type="InterPro" id="IPR036179">
    <property type="entry name" value="Ig-like_dom_sf"/>
</dbReference>
<dbReference type="Pfam" id="PF07686">
    <property type="entry name" value="V-set"/>
    <property type="match status" value="3"/>
</dbReference>
<dbReference type="Gene3D" id="2.60.40.10">
    <property type="entry name" value="Immunoglobulins"/>
    <property type="match status" value="3"/>
</dbReference>
<dbReference type="InterPro" id="IPR050504">
    <property type="entry name" value="IgSF_BTN/MOG"/>
</dbReference>
<evidence type="ECO:0000313" key="8">
    <source>
        <dbReference type="Proteomes" id="UP001228049"/>
    </source>
</evidence>
<proteinExistence type="predicted"/>
<evidence type="ECO:0000313" key="7">
    <source>
        <dbReference type="EMBL" id="KAK1901965.1"/>
    </source>
</evidence>